<dbReference type="GO" id="GO:0004252">
    <property type="term" value="F:serine-type endopeptidase activity"/>
    <property type="evidence" value="ECO:0007669"/>
    <property type="project" value="InterPro"/>
</dbReference>
<dbReference type="AlphaFoldDB" id="A0A8W7K5A5"/>
<evidence type="ECO:0000259" key="10">
    <source>
        <dbReference type="PROSITE" id="PS50240"/>
    </source>
</evidence>
<dbReference type="SMART" id="SM00020">
    <property type="entry name" value="Tryp_SPc"/>
    <property type="match status" value="3"/>
</dbReference>
<evidence type="ECO:0000256" key="1">
    <source>
        <dbReference type="ARBA" id="ARBA00004613"/>
    </source>
</evidence>
<protein>
    <recommendedName>
        <fullName evidence="10">Peptidase S1 domain-containing protein</fullName>
    </recommendedName>
</protein>
<name>A0A8W7K5A5_ANOAL</name>
<reference evidence="11" key="2">
    <citation type="submission" date="2022-08" db="UniProtKB">
        <authorList>
            <consortium name="EnsemblMetazoa"/>
        </authorList>
    </citation>
    <scope>IDENTIFICATION</scope>
    <source>
        <strain evidence="11">STECLA/ALBI9_A</strain>
    </source>
</reference>
<keyword evidence="4 9" id="KW-0732">Signal</keyword>
<evidence type="ECO:0000256" key="7">
    <source>
        <dbReference type="ARBA" id="ARBA00023180"/>
    </source>
</evidence>
<sequence>MSPLVATVSVLLLLVKQVWSDLPASRTQLNERLQDALMPNERESLDDCHFRYYNLGGGNAVAPAFGSPAFLREFAHIAAIGWSQKDGNVRWDCGGSLIWENFVLTAAHCVADQDNIAPDVVRLGDIDLYNDTDDAFAQQYKILEIIRHPDHRFIAKYHDVALLKLEQYVTLNETVAPACLWTEDEVRFPVLQAAGWGATGFGQAQTPSLLKVSLRPVEKEQCNRHYQVGDRGLKDGLKADQMCAGDIKMDTCPGDSGGPLEVKLLHNTKVTPFIVAITSFGTACGQSLPGVYTKISSYIPWIRSVLEAHGEEAPEWKFRPYACALRYVTLREYEPDVVASKTNFSESVNLEYVHVQLAEPTSTVVLGWDSVTESADNCHGVLIDEDTVITLAQCTSFKGKPPTYVTVTASGNDQYDISSISIHPDYRNGSLYNNIAIIKLNEPLNFHKYLLPACLWPHYALPDDRFEILGRGRRDLNELYLYQTPTINAVSKSLISRADLHQRDNCTLPSVYSARLPVGLSEEHLCFGNAPFLVPETCELMYGGAVQRNVFRLQKYFKHLFGLSMLGRDCGYGQSAIAVRIASHMEWLSKVLLTNRPHEAANAVRFYNSDLTPGDHCQLPFGAGSGQCTEVAHCPKVRYDIQLERQVSFCSNASVVCCPMHHIRNVTHKQSSSAARNELDDCETRYKSVHRKTYLFYEIRDDRDNDETERDQYPHVVIVIWRADDGTAYECVGTLITQSAILSTGECLSLIGTNQAVVVLGFNSTSTTIPVQEVIIHPQYDASTLRNDIGLIKIRGKVEPTTGKVPACLWHNQTHTPFRLKQFMQAEMQYLNSYPMYNKYCERYNHYGNRSLEPTQLCLSLESVNNPIAPGEPAFWQNELDDEAGYVVQYLVGLVSYVFPMMTVHTRIESYVDWIKSVL</sequence>
<feature type="domain" description="Peptidase S1" evidence="10">
    <location>
        <begin position="55"/>
        <end position="307"/>
    </location>
</feature>
<dbReference type="InterPro" id="IPR009003">
    <property type="entry name" value="Peptidase_S1_PA"/>
</dbReference>
<dbReference type="GO" id="GO:0005576">
    <property type="term" value="C:extracellular region"/>
    <property type="evidence" value="ECO:0007669"/>
    <property type="project" value="UniProtKB-SubCell"/>
</dbReference>
<dbReference type="FunFam" id="2.40.10.10:FF:000028">
    <property type="entry name" value="Serine protease easter"/>
    <property type="match status" value="1"/>
</dbReference>
<evidence type="ECO:0000256" key="6">
    <source>
        <dbReference type="ARBA" id="ARBA00023157"/>
    </source>
</evidence>
<dbReference type="Proteomes" id="UP000069272">
    <property type="component" value="Chromosome 2L"/>
</dbReference>
<feature type="chain" id="PRO_5036459010" description="Peptidase S1 domain-containing protein" evidence="9">
    <location>
        <begin position="21"/>
        <end position="919"/>
    </location>
</feature>
<dbReference type="EnsemblMetazoa" id="AALB016117-RA">
    <property type="protein sequence ID" value="AALB016117-PA"/>
    <property type="gene ID" value="AALB016117"/>
</dbReference>
<proteinExistence type="inferred from homology"/>
<dbReference type="PANTHER" id="PTHR24260:SF147">
    <property type="entry name" value="EG:BACR7A4.3 PROTEIN-RELATED"/>
    <property type="match status" value="1"/>
</dbReference>
<keyword evidence="12" id="KW-1185">Reference proteome</keyword>
<comment type="similarity">
    <text evidence="8">Belongs to the peptidase S1 family. CLIP subfamily.</text>
</comment>
<dbReference type="InterPro" id="IPR001314">
    <property type="entry name" value="Peptidase_S1A"/>
</dbReference>
<feature type="domain" description="Peptidase S1" evidence="10">
    <location>
        <begin position="699"/>
        <end position="919"/>
    </location>
</feature>
<dbReference type="PANTHER" id="PTHR24260">
    <property type="match status" value="1"/>
</dbReference>
<evidence type="ECO:0000256" key="2">
    <source>
        <dbReference type="ARBA" id="ARBA00022525"/>
    </source>
</evidence>
<dbReference type="GO" id="GO:0006508">
    <property type="term" value="P:proteolysis"/>
    <property type="evidence" value="ECO:0007669"/>
    <property type="project" value="InterPro"/>
</dbReference>
<dbReference type="InterPro" id="IPR051333">
    <property type="entry name" value="CLIP_Serine_Protease"/>
</dbReference>
<dbReference type="InterPro" id="IPR043504">
    <property type="entry name" value="Peptidase_S1_PA_chymotrypsin"/>
</dbReference>
<feature type="signal peptide" evidence="9">
    <location>
        <begin position="1"/>
        <end position="20"/>
    </location>
</feature>
<organism evidence="11 12">
    <name type="scientific">Anopheles albimanus</name>
    <name type="common">New world malaria mosquito</name>
    <dbReference type="NCBI Taxonomy" id="7167"/>
    <lineage>
        <taxon>Eukaryota</taxon>
        <taxon>Metazoa</taxon>
        <taxon>Ecdysozoa</taxon>
        <taxon>Arthropoda</taxon>
        <taxon>Hexapoda</taxon>
        <taxon>Insecta</taxon>
        <taxon>Pterygota</taxon>
        <taxon>Neoptera</taxon>
        <taxon>Endopterygota</taxon>
        <taxon>Diptera</taxon>
        <taxon>Nematocera</taxon>
        <taxon>Culicoidea</taxon>
        <taxon>Culicidae</taxon>
        <taxon>Anophelinae</taxon>
        <taxon>Anopheles</taxon>
    </lineage>
</organism>
<dbReference type="InterPro" id="IPR001254">
    <property type="entry name" value="Trypsin_dom"/>
</dbReference>
<evidence type="ECO:0000313" key="11">
    <source>
        <dbReference type="EnsemblMetazoa" id="AALB016117-PA"/>
    </source>
</evidence>
<dbReference type="GO" id="GO:0045087">
    <property type="term" value="P:innate immune response"/>
    <property type="evidence" value="ECO:0007669"/>
    <property type="project" value="UniProtKB-KW"/>
</dbReference>
<dbReference type="PRINTS" id="PR00722">
    <property type="entry name" value="CHYMOTRYPSIN"/>
</dbReference>
<accession>A0A8W7K5A5</accession>
<comment type="subcellular location">
    <subcellularLocation>
        <location evidence="1">Secreted</location>
    </subcellularLocation>
</comment>
<dbReference type="SUPFAM" id="SSF50494">
    <property type="entry name" value="Trypsin-like serine proteases"/>
    <property type="match status" value="3"/>
</dbReference>
<keyword evidence="2" id="KW-0964">Secreted</keyword>
<keyword evidence="3" id="KW-0399">Innate immunity</keyword>
<dbReference type="Pfam" id="PF00089">
    <property type="entry name" value="Trypsin"/>
    <property type="match status" value="3"/>
</dbReference>
<evidence type="ECO:0000256" key="9">
    <source>
        <dbReference type="SAM" id="SignalP"/>
    </source>
</evidence>
<dbReference type="CDD" id="cd00190">
    <property type="entry name" value="Tryp_SPc"/>
    <property type="match status" value="1"/>
</dbReference>
<reference evidence="11 12" key="1">
    <citation type="journal article" date="2017" name="G3 (Bethesda)">
        <title>The Physical Genome Mapping of Anopheles albimanus Corrected Scaffold Misassemblies and Identified Interarm Rearrangements in Genus Anopheles.</title>
        <authorList>
            <person name="Artemov G.N."/>
            <person name="Peery A.N."/>
            <person name="Jiang X."/>
            <person name="Tu Z."/>
            <person name="Stegniy V.N."/>
            <person name="Sharakhova M.V."/>
            <person name="Sharakhov I.V."/>
        </authorList>
    </citation>
    <scope>NUCLEOTIDE SEQUENCE [LARGE SCALE GENOMIC DNA]</scope>
    <source>
        <strain evidence="11 12">ALBI9_A</strain>
    </source>
</reference>
<evidence type="ECO:0000313" key="12">
    <source>
        <dbReference type="Proteomes" id="UP000069272"/>
    </source>
</evidence>
<evidence type="ECO:0000256" key="3">
    <source>
        <dbReference type="ARBA" id="ARBA00022588"/>
    </source>
</evidence>
<dbReference type="PROSITE" id="PS50240">
    <property type="entry name" value="TRYPSIN_DOM"/>
    <property type="match status" value="3"/>
</dbReference>
<dbReference type="InterPro" id="IPR018114">
    <property type="entry name" value="TRYPSIN_HIS"/>
</dbReference>
<evidence type="ECO:0000256" key="8">
    <source>
        <dbReference type="ARBA" id="ARBA00024195"/>
    </source>
</evidence>
<evidence type="ECO:0000256" key="5">
    <source>
        <dbReference type="ARBA" id="ARBA00022859"/>
    </source>
</evidence>
<dbReference type="PROSITE" id="PS00134">
    <property type="entry name" value="TRYPSIN_HIS"/>
    <property type="match status" value="1"/>
</dbReference>
<evidence type="ECO:0000256" key="4">
    <source>
        <dbReference type="ARBA" id="ARBA00022729"/>
    </source>
</evidence>
<keyword evidence="5" id="KW-0391">Immunity</keyword>
<keyword evidence="7" id="KW-0325">Glycoprotein</keyword>
<dbReference type="Gene3D" id="2.40.10.10">
    <property type="entry name" value="Trypsin-like serine proteases"/>
    <property type="match status" value="4"/>
</dbReference>
<feature type="domain" description="Peptidase S1" evidence="10">
    <location>
        <begin position="320"/>
        <end position="593"/>
    </location>
</feature>
<keyword evidence="6" id="KW-1015">Disulfide bond</keyword>